<keyword evidence="2" id="KW-0812">Transmembrane</keyword>
<keyword evidence="2" id="KW-0472">Membrane</keyword>
<gene>
    <name evidence="3" type="ORF">BSAL_01130</name>
</gene>
<protein>
    <submittedName>
        <fullName evidence="3">Membrane-associated protein, putative</fullName>
    </submittedName>
</protein>
<dbReference type="Proteomes" id="UP000051952">
    <property type="component" value="Unassembled WGS sequence"/>
</dbReference>
<organism evidence="3 4">
    <name type="scientific">Bodo saltans</name>
    <name type="common">Flagellated protozoan</name>
    <dbReference type="NCBI Taxonomy" id="75058"/>
    <lineage>
        <taxon>Eukaryota</taxon>
        <taxon>Discoba</taxon>
        <taxon>Euglenozoa</taxon>
        <taxon>Kinetoplastea</taxon>
        <taxon>Metakinetoplastina</taxon>
        <taxon>Eubodonida</taxon>
        <taxon>Bodonidae</taxon>
        <taxon>Bodo</taxon>
    </lineage>
</organism>
<keyword evidence="4" id="KW-1185">Reference proteome</keyword>
<dbReference type="EMBL" id="CYKH01001485">
    <property type="protein sequence ID" value="CUG87264.1"/>
    <property type="molecule type" value="Genomic_DNA"/>
</dbReference>
<evidence type="ECO:0000256" key="2">
    <source>
        <dbReference type="SAM" id="Phobius"/>
    </source>
</evidence>
<dbReference type="AlphaFoldDB" id="A0A0S4JAL0"/>
<proteinExistence type="predicted"/>
<feature type="region of interest" description="Disordered" evidence="1">
    <location>
        <begin position="52"/>
        <end position="80"/>
    </location>
</feature>
<evidence type="ECO:0000256" key="1">
    <source>
        <dbReference type="SAM" id="MobiDB-lite"/>
    </source>
</evidence>
<evidence type="ECO:0000313" key="4">
    <source>
        <dbReference type="Proteomes" id="UP000051952"/>
    </source>
</evidence>
<accession>A0A0S4JAL0</accession>
<dbReference type="VEuPathDB" id="TriTrypDB:BSAL_01130"/>
<name>A0A0S4JAL0_BODSA</name>
<feature type="transmembrane region" description="Helical" evidence="2">
    <location>
        <begin position="20"/>
        <end position="45"/>
    </location>
</feature>
<feature type="transmembrane region" description="Helical" evidence="2">
    <location>
        <begin position="105"/>
        <end position="123"/>
    </location>
</feature>
<keyword evidence="2" id="KW-1133">Transmembrane helix</keyword>
<reference evidence="4" key="1">
    <citation type="submission" date="2015-09" db="EMBL/GenBank/DDBJ databases">
        <authorList>
            <consortium name="Pathogen Informatics"/>
        </authorList>
    </citation>
    <scope>NUCLEOTIDE SEQUENCE [LARGE SCALE GENOMIC DNA]</scope>
    <source>
        <strain evidence="4">Lake Konstanz</strain>
    </source>
</reference>
<evidence type="ECO:0000313" key="3">
    <source>
        <dbReference type="EMBL" id="CUG87264.1"/>
    </source>
</evidence>
<sequence>MTLAIAPDQASPLSQPPAALQAIVVSAIAPLSAAVLTTSVAVVMLRFAQCPSTSPDSSDSAIGDAINQEEAPPQGSDMTITENPSRIAFGAVEGSMYRGAVVGNLAILFASFLLLLIVGWVRFQFLLSPTFSSLPSIPNAAPPSAIQKRTLLK</sequence>